<gene>
    <name evidence="1" type="ORF">M595_0502</name>
</gene>
<dbReference type="PANTHER" id="PTHR14136:SF17">
    <property type="entry name" value="BTB_POZ DOMAIN-CONTAINING PROTEIN KCTD9"/>
    <property type="match status" value="1"/>
</dbReference>
<dbReference type="OrthoDB" id="516320at2"/>
<keyword evidence="2" id="KW-1185">Reference proteome</keyword>
<dbReference type="Proteomes" id="UP000017127">
    <property type="component" value="Unassembled WGS sequence"/>
</dbReference>
<dbReference type="SUPFAM" id="SSF141571">
    <property type="entry name" value="Pentapeptide repeat-like"/>
    <property type="match status" value="1"/>
</dbReference>
<organism evidence="1 2">
    <name type="scientific">Lyngbya aestuarii BL J</name>
    <dbReference type="NCBI Taxonomy" id="1348334"/>
    <lineage>
        <taxon>Bacteria</taxon>
        <taxon>Bacillati</taxon>
        <taxon>Cyanobacteriota</taxon>
        <taxon>Cyanophyceae</taxon>
        <taxon>Oscillatoriophycideae</taxon>
        <taxon>Oscillatoriales</taxon>
        <taxon>Microcoleaceae</taxon>
        <taxon>Lyngbya</taxon>
    </lineage>
</organism>
<sequence length="160" mass="18032">MTDTRHLAILKQGVAVWNHWRKQNPEIQPDFKSADLRSAMLRLSSLKGLNLTQADLRQADLKGADLWEANLKGADLTGADLRGANLWGADLSQTQTFGANFQGAILTGACLLDWRIDRQTNFNNVLCRFIYCQANQQERFPLDPEVSFAPGDFVRWVQTL</sequence>
<dbReference type="RefSeq" id="WP_023064364.1">
    <property type="nucleotide sequence ID" value="NZ_AUZM01000003.1"/>
</dbReference>
<dbReference type="PATRIC" id="fig|1348334.3.peg.497"/>
<proteinExistence type="predicted"/>
<dbReference type="EMBL" id="AUZM01000003">
    <property type="protein sequence ID" value="ERT09484.1"/>
    <property type="molecule type" value="Genomic_DNA"/>
</dbReference>
<accession>U7QND6</accession>
<dbReference type="Gene3D" id="2.160.20.80">
    <property type="entry name" value="E3 ubiquitin-protein ligase SopA"/>
    <property type="match status" value="1"/>
</dbReference>
<comment type="caution">
    <text evidence="1">The sequence shown here is derived from an EMBL/GenBank/DDBJ whole genome shotgun (WGS) entry which is preliminary data.</text>
</comment>
<dbReference type="InterPro" id="IPR051082">
    <property type="entry name" value="Pentapeptide-BTB/POZ_domain"/>
</dbReference>
<dbReference type="InterPro" id="IPR001646">
    <property type="entry name" value="5peptide_repeat"/>
</dbReference>
<name>U7QND6_9CYAN</name>
<reference evidence="1 2" key="1">
    <citation type="journal article" date="2013" name="Front. Microbiol.">
        <title>Comparative genomic analyses of the cyanobacterium, Lyngbya aestuarii BL J, a powerful hydrogen producer.</title>
        <authorList>
            <person name="Kothari A."/>
            <person name="Vaughn M."/>
            <person name="Garcia-Pichel F."/>
        </authorList>
    </citation>
    <scope>NUCLEOTIDE SEQUENCE [LARGE SCALE GENOMIC DNA]</scope>
    <source>
        <strain evidence="1 2">BL J</strain>
    </source>
</reference>
<dbReference type="PANTHER" id="PTHR14136">
    <property type="entry name" value="BTB_POZ DOMAIN-CONTAINING PROTEIN KCTD9"/>
    <property type="match status" value="1"/>
</dbReference>
<dbReference type="AlphaFoldDB" id="U7QND6"/>
<evidence type="ECO:0000313" key="2">
    <source>
        <dbReference type="Proteomes" id="UP000017127"/>
    </source>
</evidence>
<dbReference type="Pfam" id="PF00805">
    <property type="entry name" value="Pentapeptide"/>
    <property type="match status" value="2"/>
</dbReference>
<evidence type="ECO:0000313" key="1">
    <source>
        <dbReference type="EMBL" id="ERT09484.1"/>
    </source>
</evidence>
<protein>
    <submittedName>
        <fullName evidence="1">Pentapeptide repeats family protein</fullName>
    </submittedName>
</protein>